<feature type="transmembrane region" description="Helical" evidence="1">
    <location>
        <begin position="67"/>
        <end position="85"/>
    </location>
</feature>
<keyword evidence="3" id="KW-1185">Reference proteome</keyword>
<dbReference type="RefSeq" id="WP_126704640.1">
    <property type="nucleotide sequence ID" value="NZ_CP034593.1"/>
</dbReference>
<protein>
    <submittedName>
        <fullName evidence="2">Uncharacterized protein</fullName>
    </submittedName>
</protein>
<name>A0A3Q9G5H9_9ACTO</name>
<dbReference type="EMBL" id="CP034593">
    <property type="protein sequence ID" value="AZQ77837.1"/>
    <property type="molecule type" value="Genomic_DNA"/>
</dbReference>
<evidence type="ECO:0000256" key="1">
    <source>
        <dbReference type="SAM" id="Phobius"/>
    </source>
</evidence>
<dbReference type="Pfam" id="PF19700">
    <property type="entry name" value="DUF6198"/>
    <property type="match status" value="1"/>
</dbReference>
<feature type="transmembrane region" description="Helical" evidence="1">
    <location>
        <begin position="91"/>
        <end position="110"/>
    </location>
</feature>
<dbReference type="AlphaFoldDB" id="A0A3Q9G5H9"/>
<proteinExistence type="predicted"/>
<organism evidence="2 3">
    <name type="scientific">Flaviflexus ciconiae</name>
    <dbReference type="NCBI Taxonomy" id="2496867"/>
    <lineage>
        <taxon>Bacteria</taxon>
        <taxon>Bacillati</taxon>
        <taxon>Actinomycetota</taxon>
        <taxon>Actinomycetes</taxon>
        <taxon>Actinomycetales</taxon>
        <taxon>Actinomycetaceae</taxon>
        <taxon>Flaviflexus</taxon>
    </lineage>
</organism>
<sequence length="125" mass="13239">MDLSMWALDWLDPGNLALQLLTDVVGCVVLAFGIALEVAPNVLTVPGEGLVEAICIVGGIRLGTVKVFFDSALALAGVICSFIFLGELVGIGIGTIISAFLIGVLVNVFYKRIPWLRTIDGRPKP</sequence>
<feature type="transmembrane region" description="Helical" evidence="1">
    <location>
        <begin position="16"/>
        <end position="36"/>
    </location>
</feature>
<reference evidence="2 3" key="1">
    <citation type="submission" date="2018-12" db="EMBL/GenBank/DDBJ databases">
        <title>Complete genome sequence of Flaviflexus sp. H23T48.</title>
        <authorList>
            <person name="Bae J.-W."/>
            <person name="Lee J.-Y."/>
        </authorList>
    </citation>
    <scope>NUCLEOTIDE SEQUENCE [LARGE SCALE GENOMIC DNA]</scope>
    <source>
        <strain evidence="2 3">H23T48</strain>
    </source>
</reference>
<keyword evidence="1" id="KW-1133">Transmembrane helix</keyword>
<dbReference type="OrthoDB" id="87655at2"/>
<evidence type="ECO:0000313" key="2">
    <source>
        <dbReference type="EMBL" id="AZQ77837.1"/>
    </source>
</evidence>
<gene>
    <name evidence="2" type="ORF">EJ997_11285</name>
</gene>
<keyword evidence="1" id="KW-0812">Transmembrane</keyword>
<dbReference type="Proteomes" id="UP000280344">
    <property type="component" value="Chromosome"/>
</dbReference>
<dbReference type="InterPro" id="IPR038750">
    <property type="entry name" value="YczE/YyaS-like"/>
</dbReference>
<evidence type="ECO:0000313" key="3">
    <source>
        <dbReference type="Proteomes" id="UP000280344"/>
    </source>
</evidence>
<accession>A0A3Q9G5H9</accession>
<keyword evidence="1" id="KW-0472">Membrane</keyword>
<dbReference type="KEGG" id="flh:EJ997_11285"/>